<dbReference type="PANTHER" id="PTHR15364">
    <property type="entry name" value="2'-DEOXYNUCLEOSIDE 5'-PHOSPHATE N-HYDROLASE 1"/>
    <property type="match status" value="1"/>
</dbReference>
<organism evidence="1 2">
    <name type="scientific">Ensifer adhaerens</name>
    <name type="common">Sinorhizobium morelense</name>
    <dbReference type="NCBI Taxonomy" id="106592"/>
    <lineage>
        <taxon>Bacteria</taxon>
        <taxon>Pseudomonadati</taxon>
        <taxon>Pseudomonadota</taxon>
        <taxon>Alphaproteobacteria</taxon>
        <taxon>Hyphomicrobiales</taxon>
        <taxon>Rhizobiaceae</taxon>
        <taxon>Sinorhizobium/Ensifer group</taxon>
        <taxon>Ensifer</taxon>
    </lineage>
</organism>
<dbReference type="OrthoDB" id="9795789at2"/>
<dbReference type="GO" id="GO:0009159">
    <property type="term" value="P:deoxyribonucleoside monophosphate catabolic process"/>
    <property type="evidence" value="ECO:0007669"/>
    <property type="project" value="TreeGrafter"/>
</dbReference>
<dbReference type="GO" id="GO:0016740">
    <property type="term" value="F:transferase activity"/>
    <property type="evidence" value="ECO:0007669"/>
    <property type="project" value="UniProtKB-KW"/>
</dbReference>
<reference evidence="2" key="1">
    <citation type="submission" date="2015-07" db="EMBL/GenBank/DDBJ databases">
        <title>Whole genome sequence of an Ensifer adhaerens strain isolated from a cave pool in the Wind Cave National Park.</title>
        <authorList>
            <person name="Eng W.W.H."/>
            <person name="Gan H.M."/>
            <person name="Barton H.A."/>
            <person name="Savka M.A."/>
        </authorList>
    </citation>
    <scope>NUCLEOTIDE SEQUENCE [LARGE SCALE GENOMIC DNA]</scope>
    <source>
        <strain evidence="2">SD006</strain>
    </source>
</reference>
<dbReference type="RefSeq" id="WP_053252048.1">
    <property type="nucleotide sequence ID" value="NZ_LGAP01000028.1"/>
</dbReference>
<gene>
    <name evidence="1" type="ORF">AC244_27845</name>
</gene>
<dbReference type="PANTHER" id="PTHR15364:SF0">
    <property type="entry name" value="2'-DEOXYNUCLEOSIDE 5'-PHOSPHATE N-HYDROLASE 1"/>
    <property type="match status" value="1"/>
</dbReference>
<name>A0A0L8BIA7_ENSAD</name>
<keyword evidence="1" id="KW-0808">Transferase</keyword>
<dbReference type="EMBL" id="LGAP01000028">
    <property type="protein sequence ID" value="KOF14279.1"/>
    <property type="molecule type" value="Genomic_DNA"/>
</dbReference>
<comment type="caution">
    <text evidence="1">The sequence shown here is derived from an EMBL/GenBank/DDBJ whole genome shotgun (WGS) entry which is preliminary data.</text>
</comment>
<dbReference type="InterPro" id="IPR007710">
    <property type="entry name" value="Nucleoside_deoxyribTrfase"/>
</dbReference>
<dbReference type="InterPro" id="IPR051239">
    <property type="entry name" value="2'-dNMP_N-hydrolase"/>
</dbReference>
<dbReference type="PATRIC" id="fig|106592.7.peg.4371"/>
<sequence>MIVKVYLAGPEVFLSNAVEIQAQKAELARVAGFTPLVPGDLEIPPAETKHARGLAIYGVDEGMMLASDMIIANLTPFRGISADVGTVFELGFMCGRGRHVYAYTNTSRSYYDRILHGHYGGDAAVRPDGRMAGPDGLSIEDFDMADNLMLDGGILARGGTFVKREVAEADRLTDLEAFKECLAIAAKQHLS</sequence>
<dbReference type="GO" id="GO:0070694">
    <property type="term" value="F:5-hydroxymethyl-dUMP N-hydrolase activity"/>
    <property type="evidence" value="ECO:0007669"/>
    <property type="project" value="TreeGrafter"/>
</dbReference>
<evidence type="ECO:0000313" key="2">
    <source>
        <dbReference type="Proteomes" id="UP000037425"/>
    </source>
</evidence>
<dbReference type="AlphaFoldDB" id="A0A0L8BIA7"/>
<dbReference type="SUPFAM" id="SSF52309">
    <property type="entry name" value="N-(deoxy)ribosyltransferase-like"/>
    <property type="match status" value="1"/>
</dbReference>
<protein>
    <submittedName>
        <fullName evidence="1">Nucleoside 2-deoxyribosyltransferase</fullName>
    </submittedName>
</protein>
<evidence type="ECO:0000313" key="1">
    <source>
        <dbReference type="EMBL" id="KOF14279.1"/>
    </source>
</evidence>
<proteinExistence type="predicted"/>
<accession>A0A0L8BIA7</accession>
<dbReference type="Proteomes" id="UP000037425">
    <property type="component" value="Unassembled WGS sequence"/>
</dbReference>
<dbReference type="Pfam" id="PF05014">
    <property type="entry name" value="Nuc_deoxyrib_tr"/>
    <property type="match status" value="1"/>
</dbReference>
<dbReference type="Gene3D" id="3.40.50.450">
    <property type="match status" value="1"/>
</dbReference>